<protein>
    <submittedName>
        <fullName evidence="2">Antibiotic biosynthesis monooxygenase</fullName>
        <ecNumber evidence="2">1.14.-.-</ecNumber>
    </submittedName>
</protein>
<proteinExistence type="predicted"/>
<sequence length="95" mass="11031">MVIELATFHITQGQETAFHRAYLAARPHLAQSPGCRRADLRRVQEDASTFVLLVEWERIEDHLDGFRTSNAYIEWRRLLSPFFAVDPTVVHLIEP</sequence>
<dbReference type="SUPFAM" id="SSF54909">
    <property type="entry name" value="Dimeric alpha+beta barrel"/>
    <property type="match status" value="1"/>
</dbReference>
<dbReference type="Proteomes" id="UP001560267">
    <property type="component" value="Unassembled WGS sequence"/>
</dbReference>
<name>A0ABV3Y3Z6_9ACTN</name>
<dbReference type="PROSITE" id="PS51725">
    <property type="entry name" value="ABM"/>
    <property type="match status" value="1"/>
</dbReference>
<evidence type="ECO:0000313" key="2">
    <source>
        <dbReference type="EMBL" id="MEX6430279.1"/>
    </source>
</evidence>
<comment type="caution">
    <text evidence="2">The sequence shown here is derived from an EMBL/GenBank/DDBJ whole genome shotgun (WGS) entry which is preliminary data.</text>
</comment>
<accession>A0ABV3Y3Z6</accession>
<dbReference type="GO" id="GO:0004497">
    <property type="term" value="F:monooxygenase activity"/>
    <property type="evidence" value="ECO:0007669"/>
    <property type="project" value="UniProtKB-KW"/>
</dbReference>
<dbReference type="InterPro" id="IPR007138">
    <property type="entry name" value="ABM_dom"/>
</dbReference>
<feature type="domain" description="ABM" evidence="1">
    <location>
        <begin position="2"/>
        <end position="91"/>
    </location>
</feature>
<keyword evidence="2" id="KW-0560">Oxidoreductase</keyword>
<dbReference type="EC" id="1.14.-.-" evidence="2"/>
<dbReference type="Gene3D" id="3.30.70.100">
    <property type="match status" value="1"/>
</dbReference>
<evidence type="ECO:0000313" key="3">
    <source>
        <dbReference type="Proteomes" id="UP001560267"/>
    </source>
</evidence>
<dbReference type="EMBL" id="JBFSHR010000044">
    <property type="protein sequence ID" value="MEX6430279.1"/>
    <property type="molecule type" value="Genomic_DNA"/>
</dbReference>
<dbReference type="InterPro" id="IPR011008">
    <property type="entry name" value="Dimeric_a/b-barrel"/>
</dbReference>
<dbReference type="RefSeq" id="WP_298381533.1">
    <property type="nucleotide sequence ID" value="NZ_JBFSHR010000044.1"/>
</dbReference>
<keyword evidence="2" id="KW-0503">Monooxygenase</keyword>
<reference evidence="2 3" key="1">
    <citation type="submission" date="2024-07" db="EMBL/GenBank/DDBJ databases">
        <title>Draft Genome Sequence of Ferrimicrobium acidiphilum Strain YE2023, Isolated from a Pulp of Bioleach Reactor.</title>
        <authorList>
            <person name="Elkina Y.A."/>
            <person name="Bulaeva A.G."/>
            <person name="Beletsky A.V."/>
            <person name="Mardanov A.V."/>
        </authorList>
    </citation>
    <scope>NUCLEOTIDE SEQUENCE [LARGE SCALE GENOMIC DNA]</scope>
    <source>
        <strain evidence="2 3">YE2023</strain>
    </source>
</reference>
<organism evidence="2 3">
    <name type="scientific">Ferrimicrobium acidiphilum</name>
    <dbReference type="NCBI Taxonomy" id="121039"/>
    <lineage>
        <taxon>Bacteria</taxon>
        <taxon>Bacillati</taxon>
        <taxon>Actinomycetota</taxon>
        <taxon>Acidimicrobiia</taxon>
        <taxon>Acidimicrobiales</taxon>
        <taxon>Acidimicrobiaceae</taxon>
        <taxon>Ferrimicrobium</taxon>
    </lineage>
</organism>
<dbReference type="Pfam" id="PF03992">
    <property type="entry name" value="ABM"/>
    <property type="match status" value="1"/>
</dbReference>
<evidence type="ECO:0000259" key="1">
    <source>
        <dbReference type="PROSITE" id="PS51725"/>
    </source>
</evidence>
<keyword evidence="3" id="KW-1185">Reference proteome</keyword>
<gene>
    <name evidence="2" type="ORF">AB6A68_10615</name>
</gene>